<feature type="compositionally biased region" description="Basic residues" evidence="1">
    <location>
        <begin position="18"/>
        <end position="27"/>
    </location>
</feature>
<reference evidence="2 3" key="1">
    <citation type="submission" date="2018-03" db="EMBL/GenBank/DDBJ databases">
        <title>Genomic Encyclopedia of Archaeal and Bacterial Type Strains, Phase II (KMG-II): from individual species to whole genera.</title>
        <authorList>
            <person name="Goeker M."/>
        </authorList>
    </citation>
    <scope>NUCLEOTIDE SEQUENCE [LARGE SCALE GENOMIC DNA]</scope>
    <source>
        <strain evidence="2 3">DSM 45211</strain>
    </source>
</reference>
<dbReference type="GO" id="GO:0006508">
    <property type="term" value="P:proteolysis"/>
    <property type="evidence" value="ECO:0007669"/>
    <property type="project" value="UniProtKB-KW"/>
</dbReference>
<dbReference type="AlphaFoldDB" id="A0A2P8D3A8"/>
<dbReference type="Gene3D" id="3.30.2010.20">
    <property type="match status" value="1"/>
</dbReference>
<evidence type="ECO:0000313" key="2">
    <source>
        <dbReference type="EMBL" id="PSK91710.1"/>
    </source>
</evidence>
<keyword evidence="2" id="KW-0645">Protease</keyword>
<sequence length="153" mass="17079">MNRRTPGPDGPSGVTLPRVRRDRHGRGMRGSLAPSDSPLAVPRARRFDELVIDAVERLDEQWQDQLAKVEFAVEDVPSLDDWEHPWVPLARAFAATGALPARVVVFRRPVETRVLRQGQLRTLVSDVVIEQVAELFGVEPEEIDPAYGRGPEA</sequence>
<name>A0A2P8D3A8_9ACTN</name>
<dbReference type="EMBL" id="PYGE01000034">
    <property type="protein sequence ID" value="PSK91710.1"/>
    <property type="molecule type" value="Genomic_DNA"/>
</dbReference>
<proteinExistence type="predicted"/>
<dbReference type="Proteomes" id="UP000243528">
    <property type="component" value="Unassembled WGS sequence"/>
</dbReference>
<dbReference type="OrthoDB" id="4966605at2"/>
<evidence type="ECO:0000256" key="1">
    <source>
        <dbReference type="SAM" id="MobiDB-lite"/>
    </source>
</evidence>
<dbReference type="SUPFAM" id="SSF55486">
    <property type="entry name" value="Metalloproteases ('zincins'), catalytic domain"/>
    <property type="match status" value="1"/>
</dbReference>
<protein>
    <submittedName>
        <fullName evidence="2">Putative Zn-dependent protease with MMP-like domain</fullName>
    </submittedName>
</protein>
<keyword evidence="2" id="KW-0378">Hydrolase</keyword>
<comment type="caution">
    <text evidence="2">The sequence shown here is derived from an EMBL/GenBank/DDBJ whole genome shotgun (WGS) entry which is preliminary data.</text>
</comment>
<gene>
    <name evidence="2" type="ORF">CLV30_13411</name>
</gene>
<keyword evidence="3" id="KW-1185">Reference proteome</keyword>
<dbReference type="Pfam" id="PF06262">
    <property type="entry name" value="Zincin_1"/>
    <property type="match status" value="1"/>
</dbReference>
<dbReference type="RefSeq" id="WP_106540053.1">
    <property type="nucleotide sequence ID" value="NZ_PYGE01000034.1"/>
</dbReference>
<accession>A0A2P8D3A8</accession>
<dbReference type="GO" id="GO:0008233">
    <property type="term" value="F:peptidase activity"/>
    <property type="evidence" value="ECO:0007669"/>
    <property type="project" value="UniProtKB-KW"/>
</dbReference>
<evidence type="ECO:0000313" key="3">
    <source>
        <dbReference type="Proteomes" id="UP000243528"/>
    </source>
</evidence>
<dbReference type="InterPro" id="IPR038555">
    <property type="entry name" value="Zincin_1_sf"/>
</dbReference>
<dbReference type="InterPro" id="IPR010428">
    <property type="entry name" value="Zincin_1"/>
</dbReference>
<organism evidence="2 3">
    <name type="scientific">Haloactinopolyspora alba</name>
    <dbReference type="NCBI Taxonomy" id="648780"/>
    <lineage>
        <taxon>Bacteria</taxon>
        <taxon>Bacillati</taxon>
        <taxon>Actinomycetota</taxon>
        <taxon>Actinomycetes</taxon>
        <taxon>Jiangellales</taxon>
        <taxon>Jiangellaceae</taxon>
        <taxon>Haloactinopolyspora</taxon>
    </lineage>
</organism>
<dbReference type="CDD" id="cd12954">
    <property type="entry name" value="MMP_TTHA0227_like_1"/>
    <property type="match status" value="1"/>
</dbReference>
<feature type="region of interest" description="Disordered" evidence="1">
    <location>
        <begin position="1"/>
        <end position="39"/>
    </location>
</feature>